<dbReference type="PANTHER" id="PTHR33112:SF16">
    <property type="entry name" value="HETEROKARYON INCOMPATIBILITY DOMAIN-CONTAINING PROTEIN"/>
    <property type="match status" value="1"/>
</dbReference>
<dbReference type="AlphaFoldDB" id="A0A6A6ZY52"/>
<sequence>MFCDRCQHFWKEAIKKAQIADVIKNSEDVHWATHETILHRTIGDLKRASGHRCRLCRVIYSTPTQYEHETLLKDHDEAIDVILDINPNNGPHPVLSVQFRAANGGNVKISKRMVASCELETALDRSGDLINDNTGSDGALELAAYWTKRCIATHEKCRPATLASVDTPFVPTRLIDVSNGSIRLIESAQELDKTADRRFVALSHCWGLVPIIRTLKNNLPEHLKNIEPSQLSKTFRDAIHVTRKLGYRYVWMDSLCIVQDDGEDWAREAETMCDVYQCAILTIAAAHASGGDIGCFTERDGLLNLPFYIELPSFDITKRASKIQFTSYGRVGALAGGDPVLFGRAWLSWECLSAYGSEKTPTSGTMRHSAYHRTIRTGIMDNTEYFRWPNRSNESNQSDAYWDQLKHQHWCNLIMDYTHRGMTQSKDRLVALAGVAKALSQHTESKYWAGLWSKYFTAGLLWSLAHSDIFQIASATGFDFERNKKVRHEQPIAPSWSWASVTTPVIYEQSELLSYDRMHELIKVDVSGTIDQQFGRMKIRGHVRRGYVNVAYPHSICEAAAWLPHMMTPRPTGRRGLEYINFKDRVFHANDYFLFSEMHPAPTLKNVSPHHVSKKGNYRFVRGYFRPDELIDPCTEITFIAIAQQHFGASLKTRLPTHDDASALKVHTLALVPSRRKPGEYRRVGLAAWDECAWYGYLCGFKDEMDRKVYRPGNYFNGFLQDDGFRDKLARSLGWDDLEMLDECETGAHDHGYEKDALPEIGNYHQDVDVMERTIEIA</sequence>
<evidence type="ECO:0000313" key="3">
    <source>
        <dbReference type="Proteomes" id="UP000799424"/>
    </source>
</evidence>
<keyword evidence="3" id="KW-1185">Reference proteome</keyword>
<reference evidence="2" key="1">
    <citation type="journal article" date="2020" name="Stud. Mycol.">
        <title>101 Dothideomycetes genomes: a test case for predicting lifestyles and emergence of pathogens.</title>
        <authorList>
            <person name="Haridas S."/>
            <person name="Albert R."/>
            <person name="Binder M."/>
            <person name="Bloem J."/>
            <person name="Labutti K."/>
            <person name="Salamov A."/>
            <person name="Andreopoulos B."/>
            <person name="Baker S."/>
            <person name="Barry K."/>
            <person name="Bills G."/>
            <person name="Bluhm B."/>
            <person name="Cannon C."/>
            <person name="Castanera R."/>
            <person name="Culley D."/>
            <person name="Daum C."/>
            <person name="Ezra D."/>
            <person name="Gonzalez J."/>
            <person name="Henrissat B."/>
            <person name="Kuo A."/>
            <person name="Liang C."/>
            <person name="Lipzen A."/>
            <person name="Lutzoni F."/>
            <person name="Magnuson J."/>
            <person name="Mondo S."/>
            <person name="Nolan M."/>
            <person name="Ohm R."/>
            <person name="Pangilinan J."/>
            <person name="Park H.-J."/>
            <person name="Ramirez L."/>
            <person name="Alfaro M."/>
            <person name="Sun H."/>
            <person name="Tritt A."/>
            <person name="Yoshinaga Y."/>
            <person name="Zwiers L.-H."/>
            <person name="Turgeon B."/>
            <person name="Goodwin S."/>
            <person name="Spatafora J."/>
            <person name="Crous P."/>
            <person name="Grigoriev I."/>
        </authorList>
    </citation>
    <scope>NUCLEOTIDE SEQUENCE</scope>
    <source>
        <strain evidence="2">CBS 113818</strain>
    </source>
</reference>
<protein>
    <submittedName>
        <fullName evidence="2">HET-domain-containing protein</fullName>
    </submittedName>
</protein>
<organism evidence="2 3">
    <name type="scientific">Ophiobolus disseminans</name>
    <dbReference type="NCBI Taxonomy" id="1469910"/>
    <lineage>
        <taxon>Eukaryota</taxon>
        <taxon>Fungi</taxon>
        <taxon>Dikarya</taxon>
        <taxon>Ascomycota</taxon>
        <taxon>Pezizomycotina</taxon>
        <taxon>Dothideomycetes</taxon>
        <taxon>Pleosporomycetidae</taxon>
        <taxon>Pleosporales</taxon>
        <taxon>Pleosporineae</taxon>
        <taxon>Phaeosphaeriaceae</taxon>
        <taxon>Ophiobolus</taxon>
    </lineage>
</organism>
<feature type="domain" description="Heterokaryon incompatibility" evidence="1">
    <location>
        <begin position="199"/>
        <end position="298"/>
    </location>
</feature>
<dbReference type="Pfam" id="PF06985">
    <property type="entry name" value="HET"/>
    <property type="match status" value="1"/>
</dbReference>
<gene>
    <name evidence="2" type="ORF">CC86DRAFT_467816</name>
</gene>
<name>A0A6A6ZY52_9PLEO</name>
<dbReference type="Proteomes" id="UP000799424">
    <property type="component" value="Unassembled WGS sequence"/>
</dbReference>
<proteinExistence type="predicted"/>
<accession>A0A6A6ZY52</accession>
<dbReference type="EMBL" id="MU006228">
    <property type="protein sequence ID" value="KAF2825337.1"/>
    <property type="molecule type" value="Genomic_DNA"/>
</dbReference>
<dbReference type="PANTHER" id="PTHR33112">
    <property type="entry name" value="DOMAIN PROTEIN, PUTATIVE-RELATED"/>
    <property type="match status" value="1"/>
</dbReference>
<evidence type="ECO:0000313" key="2">
    <source>
        <dbReference type="EMBL" id="KAF2825337.1"/>
    </source>
</evidence>
<dbReference type="OrthoDB" id="5125733at2759"/>
<dbReference type="InterPro" id="IPR010730">
    <property type="entry name" value="HET"/>
</dbReference>
<evidence type="ECO:0000259" key="1">
    <source>
        <dbReference type="Pfam" id="PF06985"/>
    </source>
</evidence>